<keyword evidence="4 7" id="KW-0812">Transmembrane</keyword>
<dbReference type="Gene3D" id="1.20.1250.20">
    <property type="entry name" value="MFS general substrate transporter like domains"/>
    <property type="match status" value="1"/>
</dbReference>
<feature type="transmembrane region" description="Helical" evidence="7">
    <location>
        <begin position="167"/>
        <end position="186"/>
    </location>
</feature>
<name>A0A4Z0RQ34_WEICO</name>
<feature type="transmembrane region" description="Helical" evidence="7">
    <location>
        <begin position="48"/>
        <end position="66"/>
    </location>
</feature>
<evidence type="ECO:0000259" key="8">
    <source>
        <dbReference type="PROSITE" id="PS50850"/>
    </source>
</evidence>
<gene>
    <name evidence="10" type="ORF">HAU20_06545</name>
    <name evidence="9" type="ORF">HAU43_04740</name>
</gene>
<feature type="transmembrane region" description="Helical" evidence="7">
    <location>
        <begin position="78"/>
        <end position="102"/>
    </location>
</feature>
<reference evidence="10" key="1">
    <citation type="submission" date="2020-02" db="EMBL/GenBank/DDBJ databases">
        <authorList>
            <person name="Fontana A."/>
            <person name="Patrone V."/>
            <person name="Morelli L."/>
        </authorList>
    </citation>
    <scope>NUCLEOTIDE SEQUENCE</scope>
    <source>
        <strain evidence="9">CCUG 30943</strain>
        <strain evidence="10">CCUG 43002</strain>
    </source>
</reference>
<dbReference type="SUPFAM" id="SSF103473">
    <property type="entry name" value="MFS general substrate transporter"/>
    <property type="match status" value="1"/>
</dbReference>
<dbReference type="Pfam" id="PF07690">
    <property type="entry name" value="MFS_1"/>
    <property type="match status" value="1"/>
</dbReference>
<dbReference type="CDD" id="cd17321">
    <property type="entry name" value="MFS_MMR_MDR_like"/>
    <property type="match status" value="1"/>
</dbReference>
<evidence type="ECO:0000256" key="3">
    <source>
        <dbReference type="ARBA" id="ARBA00022475"/>
    </source>
</evidence>
<feature type="transmembrane region" description="Helical" evidence="7">
    <location>
        <begin position="334"/>
        <end position="354"/>
    </location>
</feature>
<reference evidence="10 11" key="2">
    <citation type="journal article" date="2021" name="Int. J. Food Microbiol.">
        <title>Safety demonstration of a microbial species for use in the food chain: Weissella confusa.</title>
        <authorList>
            <person name="Bourdichon F."/>
            <person name="Patrone V."/>
            <person name="Fontana A."/>
            <person name="Milani G."/>
            <person name="Morelli L."/>
        </authorList>
    </citation>
    <scope>NUCLEOTIDE SEQUENCE [LARGE SCALE GENOMIC DNA]</scope>
    <source>
        <strain evidence="9">CCUG 30943</strain>
        <strain evidence="10 11">CCUG 43002</strain>
    </source>
</reference>
<evidence type="ECO:0000256" key="1">
    <source>
        <dbReference type="ARBA" id="ARBA00004651"/>
    </source>
</evidence>
<dbReference type="EMBL" id="JAAOCX010000004">
    <property type="protein sequence ID" value="MBJ7632394.1"/>
    <property type="molecule type" value="Genomic_DNA"/>
</dbReference>
<dbReference type="AlphaFoldDB" id="A0A4Z0RQ34"/>
<feature type="transmembrane region" description="Helical" evidence="7">
    <location>
        <begin position="487"/>
        <end position="509"/>
    </location>
</feature>
<feature type="transmembrane region" description="Helical" evidence="7">
    <location>
        <begin position="198"/>
        <end position="218"/>
    </location>
</feature>
<dbReference type="InterPro" id="IPR036259">
    <property type="entry name" value="MFS_trans_sf"/>
</dbReference>
<feature type="transmembrane region" description="Helical" evidence="7">
    <location>
        <begin position="108"/>
        <end position="128"/>
    </location>
</feature>
<comment type="subcellular location">
    <subcellularLocation>
        <location evidence="1">Cell membrane</location>
        <topology evidence="1">Multi-pass membrane protein</topology>
    </subcellularLocation>
</comment>
<keyword evidence="11" id="KW-1185">Reference proteome</keyword>
<keyword evidence="2" id="KW-0813">Transport</keyword>
<evidence type="ECO:0000313" key="9">
    <source>
        <dbReference type="EMBL" id="MBJ7632394.1"/>
    </source>
</evidence>
<dbReference type="Gene3D" id="1.20.1720.10">
    <property type="entry name" value="Multidrug resistance protein D"/>
    <property type="match status" value="1"/>
</dbReference>
<keyword evidence="6 7" id="KW-0472">Membrane</keyword>
<keyword evidence="3" id="KW-1003">Cell membrane</keyword>
<protein>
    <submittedName>
        <fullName evidence="10">MFS transporter</fullName>
    </submittedName>
</protein>
<dbReference type="RefSeq" id="WP_004560114.1">
    <property type="nucleotide sequence ID" value="NZ_ALXH01000109.1"/>
</dbReference>
<feature type="transmembrane region" description="Helical" evidence="7">
    <location>
        <begin position="12"/>
        <end position="36"/>
    </location>
</feature>
<comment type="caution">
    <text evidence="10">The sequence shown here is derived from an EMBL/GenBank/DDBJ whole genome shotgun (WGS) entry which is preliminary data.</text>
</comment>
<evidence type="ECO:0000256" key="7">
    <source>
        <dbReference type="SAM" id="Phobius"/>
    </source>
</evidence>
<feature type="domain" description="Major facilitator superfamily (MFS) profile" evidence="8">
    <location>
        <begin position="12"/>
        <end position="513"/>
    </location>
</feature>
<feature type="transmembrane region" description="Helical" evidence="7">
    <location>
        <begin position="398"/>
        <end position="418"/>
    </location>
</feature>
<dbReference type="InterPro" id="IPR011701">
    <property type="entry name" value="MFS"/>
</dbReference>
<accession>A0A4Z0RQ34</accession>
<dbReference type="InterPro" id="IPR004638">
    <property type="entry name" value="EmrB-like"/>
</dbReference>
<proteinExistence type="predicted"/>
<dbReference type="PRINTS" id="PR01036">
    <property type="entry name" value="TCRTETB"/>
</dbReference>
<sequence length="515" mass="55080">MTEEKSYKKWLALAAMSLGVFMALLDVTVVNVALPTMAIDFKTTFNNLQWVLNAYTIVFAVMLLIVSKLGDMFGRKKIFIASMFVFVIASAINGMASSLLVLDIGRGVQAIGGSGLMSLAMALVASNFEGRERGTALGILGSVIGLSTASGPLVGGWLVEAFGWPSIFYINVPVGIVAVIMTWINVKETPSYGKGQSIDFLGMLLSAAALFSAVYGLIQKETNVHWAWTDMRIAGWLIAGFVLAVIFVLVELKVKTPMMNLKMFKSINFVGAVIVAFTLGAGVYAINAYLTGLMQNYMGYTAFQTGLRQLVISIWSLVLGPVTGILGNKYSKKWMMSGALLLGGIGFLLLANAMTTKLEFIDLVPAMILMGITNAIVNPMLNTAGLEGVAPQEMGMAAGLLNVFRQFGVSFGVVMLGLTQTNHYEKYLNAHLDSVKMPEAAATGLHKALVEAGPFSGHAVAFSDRLSQAPFAHAFQQVVLNAYDKGMAAVGVTAAITVFIGAIGAAVFMRERKHD</sequence>
<feature type="transmembrane region" description="Helical" evidence="7">
    <location>
        <begin position="233"/>
        <end position="254"/>
    </location>
</feature>
<dbReference type="PANTHER" id="PTHR42718">
    <property type="entry name" value="MAJOR FACILITATOR SUPERFAMILY MULTIDRUG TRANSPORTER MFSC"/>
    <property type="match status" value="1"/>
</dbReference>
<evidence type="ECO:0000256" key="6">
    <source>
        <dbReference type="ARBA" id="ARBA00023136"/>
    </source>
</evidence>
<dbReference type="InterPro" id="IPR020846">
    <property type="entry name" value="MFS_dom"/>
</dbReference>
<keyword evidence="5 7" id="KW-1133">Transmembrane helix</keyword>
<dbReference type="EMBL" id="JAAOCP010000006">
    <property type="protein sequence ID" value="MBJ7639044.1"/>
    <property type="molecule type" value="Genomic_DNA"/>
</dbReference>
<dbReference type="PROSITE" id="PS50850">
    <property type="entry name" value="MFS"/>
    <property type="match status" value="1"/>
</dbReference>
<evidence type="ECO:0000256" key="5">
    <source>
        <dbReference type="ARBA" id="ARBA00022989"/>
    </source>
</evidence>
<dbReference type="NCBIfam" id="TIGR00711">
    <property type="entry name" value="efflux_EmrB"/>
    <property type="match status" value="1"/>
</dbReference>
<feature type="transmembrane region" description="Helical" evidence="7">
    <location>
        <begin position="266"/>
        <end position="286"/>
    </location>
</feature>
<dbReference type="PANTHER" id="PTHR42718:SF46">
    <property type="entry name" value="BLR6921 PROTEIN"/>
    <property type="match status" value="1"/>
</dbReference>
<dbReference type="GO" id="GO:0005886">
    <property type="term" value="C:plasma membrane"/>
    <property type="evidence" value="ECO:0007669"/>
    <property type="project" value="UniProtKB-SubCell"/>
</dbReference>
<dbReference type="Proteomes" id="UP000728106">
    <property type="component" value="Unassembled WGS sequence"/>
</dbReference>
<evidence type="ECO:0000313" key="11">
    <source>
        <dbReference type="Proteomes" id="UP000728106"/>
    </source>
</evidence>
<evidence type="ECO:0000256" key="4">
    <source>
        <dbReference type="ARBA" id="ARBA00022692"/>
    </source>
</evidence>
<feature type="transmembrane region" description="Helical" evidence="7">
    <location>
        <begin position="360"/>
        <end position="377"/>
    </location>
</feature>
<evidence type="ECO:0000256" key="2">
    <source>
        <dbReference type="ARBA" id="ARBA00022448"/>
    </source>
</evidence>
<evidence type="ECO:0000313" key="10">
    <source>
        <dbReference type="EMBL" id="MBJ7639044.1"/>
    </source>
</evidence>
<feature type="transmembrane region" description="Helical" evidence="7">
    <location>
        <begin position="306"/>
        <end position="327"/>
    </location>
</feature>
<organism evidence="10 11">
    <name type="scientific">Weissella confusa</name>
    <name type="common">Lactobacillus confusus</name>
    <dbReference type="NCBI Taxonomy" id="1583"/>
    <lineage>
        <taxon>Bacteria</taxon>
        <taxon>Bacillati</taxon>
        <taxon>Bacillota</taxon>
        <taxon>Bacilli</taxon>
        <taxon>Lactobacillales</taxon>
        <taxon>Lactobacillaceae</taxon>
        <taxon>Weissella</taxon>
    </lineage>
</organism>
<dbReference type="Proteomes" id="UP000808038">
    <property type="component" value="Unassembled WGS sequence"/>
</dbReference>
<feature type="transmembrane region" description="Helical" evidence="7">
    <location>
        <begin position="135"/>
        <end position="155"/>
    </location>
</feature>
<dbReference type="GO" id="GO:0022857">
    <property type="term" value="F:transmembrane transporter activity"/>
    <property type="evidence" value="ECO:0007669"/>
    <property type="project" value="InterPro"/>
</dbReference>